<name>A0AAE3APB3_9FIRM</name>
<dbReference type="AlphaFoldDB" id="A0AAE3APB3"/>
<evidence type="ECO:0000313" key="3">
    <source>
        <dbReference type="Proteomes" id="UP001199424"/>
    </source>
</evidence>
<dbReference type="RefSeq" id="WP_308450092.1">
    <property type="nucleotide sequence ID" value="NZ_JAJEQC010000022.1"/>
</dbReference>
<keyword evidence="1" id="KW-0732">Signal</keyword>
<feature type="signal peptide" evidence="1">
    <location>
        <begin position="1"/>
        <end position="26"/>
    </location>
</feature>
<gene>
    <name evidence="2" type="ORF">LKD31_13350</name>
</gene>
<feature type="chain" id="PRO_5042157780" evidence="1">
    <location>
        <begin position="27"/>
        <end position="142"/>
    </location>
</feature>
<accession>A0AAE3APB3</accession>
<comment type="caution">
    <text evidence="2">The sequence shown here is derived from an EMBL/GenBank/DDBJ whole genome shotgun (WGS) entry which is preliminary data.</text>
</comment>
<organism evidence="2 3">
    <name type="scientific">Hominenteromicrobium mulieris</name>
    <dbReference type="NCBI Taxonomy" id="2885357"/>
    <lineage>
        <taxon>Bacteria</taxon>
        <taxon>Bacillati</taxon>
        <taxon>Bacillota</taxon>
        <taxon>Clostridia</taxon>
        <taxon>Eubacteriales</taxon>
        <taxon>Oscillospiraceae</taxon>
        <taxon>Hominenteromicrobium</taxon>
    </lineage>
</organism>
<dbReference type="EMBL" id="JAJEQC010000022">
    <property type="protein sequence ID" value="MCC2137979.1"/>
    <property type="molecule type" value="Genomic_DNA"/>
</dbReference>
<proteinExistence type="predicted"/>
<keyword evidence="3" id="KW-1185">Reference proteome</keyword>
<evidence type="ECO:0000313" key="2">
    <source>
        <dbReference type="EMBL" id="MCC2137979.1"/>
    </source>
</evidence>
<protein>
    <submittedName>
        <fullName evidence="2">Uncharacterized protein</fullName>
    </submittedName>
</protein>
<evidence type="ECO:0000256" key="1">
    <source>
        <dbReference type="SAM" id="SignalP"/>
    </source>
</evidence>
<sequence>MLKKRLIAGMAACLMAVSAFSVSASANSALENMKATIYGGATVSSASAEKTAVGKFFFTARANTSDGWNTSGNEWVYFRGRSAKNNAQATKLVHRNYYGEQVRDYMGYLSGYGTLGTNYRIAIEYDNSNPYEYVNLRMTWTP</sequence>
<reference evidence="2" key="1">
    <citation type="submission" date="2021-10" db="EMBL/GenBank/DDBJ databases">
        <title>Anaerobic single-cell dispensing facilitates the cultivation of human gut bacteria.</title>
        <authorList>
            <person name="Afrizal A."/>
        </authorList>
    </citation>
    <scope>NUCLEOTIDE SEQUENCE</scope>
    <source>
        <strain evidence="2">CLA-AA-H250</strain>
    </source>
</reference>
<dbReference type="Proteomes" id="UP001199424">
    <property type="component" value="Unassembled WGS sequence"/>
</dbReference>